<dbReference type="EMBL" id="SOSA01001448">
    <property type="protein sequence ID" value="THC87135.1"/>
    <property type="molecule type" value="Genomic_DNA"/>
</dbReference>
<dbReference type="SUPFAM" id="SSF56672">
    <property type="entry name" value="DNA/RNA polymerases"/>
    <property type="match status" value="1"/>
</dbReference>
<dbReference type="PROSITE" id="PS50878">
    <property type="entry name" value="RT_POL"/>
    <property type="match status" value="1"/>
</dbReference>
<comment type="caution">
    <text evidence="3">The sequence shown here is derived from an EMBL/GenBank/DDBJ whole genome shotgun (WGS) entry which is preliminary data.</text>
</comment>
<dbReference type="AlphaFoldDB" id="A0A4S3IXY9"/>
<feature type="domain" description="Reverse transcriptase" evidence="2">
    <location>
        <begin position="627"/>
        <end position="911"/>
    </location>
</feature>
<feature type="compositionally biased region" description="Basic and acidic residues" evidence="1">
    <location>
        <begin position="67"/>
        <end position="82"/>
    </location>
</feature>
<evidence type="ECO:0000259" key="2">
    <source>
        <dbReference type="PROSITE" id="PS50878"/>
    </source>
</evidence>
<dbReference type="Proteomes" id="UP000308092">
    <property type="component" value="Unassembled WGS sequence"/>
</dbReference>
<dbReference type="PANTHER" id="PTHR33481">
    <property type="entry name" value="REVERSE TRANSCRIPTASE"/>
    <property type="match status" value="1"/>
</dbReference>
<evidence type="ECO:0000313" key="3">
    <source>
        <dbReference type="EMBL" id="THC87135.1"/>
    </source>
</evidence>
<gene>
    <name evidence="3" type="ORF">EYZ11_013419</name>
</gene>
<name>A0A4S3IXY9_9EURO</name>
<dbReference type="PANTHER" id="PTHR33481:SF1">
    <property type="entry name" value="ENDONUCLEASE_EXONUCLEASE_PHOSPHATASE DOMAIN-CONTAINING PROTEIN-RELATED"/>
    <property type="match status" value="1"/>
</dbReference>
<dbReference type="CDD" id="cd01650">
    <property type="entry name" value="RT_nLTR_like"/>
    <property type="match status" value="1"/>
</dbReference>
<protein>
    <recommendedName>
        <fullName evidence="2">Reverse transcriptase domain-containing protein</fullName>
    </recommendedName>
</protein>
<dbReference type="InterPro" id="IPR005135">
    <property type="entry name" value="Endo/exonuclease/phosphatase"/>
</dbReference>
<sequence length="995" mass="112581">MQEPELELTGLDGSQHAPAQERARSTTNKKVTAATRNPSREASCSKSRRPTRSKSHNQEPSSRNKSRARDGNKRIRRNTLDGKDDDDVMATGNQSNEELTRKHTSLAGIKQANNVKPANCGKRVAVMQHLFGEKEVQNTADIIAVQEPYPNYTTMQISTHSASLGGRFHVAIQPTPSYTNDTKTPPPRVAFFISKKIDPKTWTVRHCTRNLSVLTIQELADKPVHVYNVYNPGPQSRGDENDEENTLTEDINHTGLSRTLDCLRTEIHAREGDKHLILGDFNLHHPMWAATGYNHQDPEAEQLIDLVTDRQLELLLPEDTVTYEQGDHQTTIDLVWATSWLADRMITCQTREDLWLGDDHIPITTLLDLRPMMAPEVVRWDWDATNWDLYQKVLAEHLDAAYDIDLHLRQSATQDTIDNAVSCLVAALTAAANAATPTKVYTCRSKPGYTPEMKRLKQLTRRARRRAKRTGQEADWECFRKARHKLTRETAKLNRSMHRERIEEATTSIDGFWKLARWARTRDNPRPTFTPALRSPTGTLIDDPEEKAHAFRQTLFPEVNDANADYSNIRGGYPTPLATPRITTHEVRRAVHHAAPRKAPGPDGIPNLVLQRNLAHIETWLEGIFNACIDTGYCPNHFRASKTVVLRKPGKDDYSNPKNYRPIALLSTIGKALEAIIASRISYLVQCYGLLPEHHIGGRRGRSCEYALHLLLEQVHAAWRNGDIVATLLTLDVSGAYDNVSHRRLLHNLRKRRVPEAIVQWISSFLTERRTIICLQEGPSKECEVSTGIPQGSPLSPILYLFYNADLIDTLPTYKSMTLGYVDDICILVWGTTVRENYARLRRLHTHAEHWERTHASKFSLSKYGLINMVRQIGPRDRHHATSAMELDRPLNINGTAIQPTSELRYLGVFLDPNLSGKAHLKQLQAKAVKLTAPLVDRRVNMGRTDPIPPTHRGSFEAPKAINQAPHKSPKRWRAFNTAHYAAWRALSARPHGLP</sequence>
<dbReference type="Pfam" id="PF00078">
    <property type="entry name" value="RVT_1"/>
    <property type="match status" value="1"/>
</dbReference>
<dbReference type="InterPro" id="IPR036691">
    <property type="entry name" value="Endo/exonu/phosph_ase_sf"/>
</dbReference>
<dbReference type="VEuPathDB" id="FungiDB:EYZ11_013419"/>
<feature type="compositionally biased region" description="Basic residues" evidence="1">
    <location>
        <begin position="46"/>
        <end position="55"/>
    </location>
</feature>
<dbReference type="Pfam" id="PF14529">
    <property type="entry name" value="Exo_endo_phos_2"/>
    <property type="match status" value="1"/>
</dbReference>
<accession>A0A4S3IXY9</accession>
<feature type="compositionally biased region" description="Polar residues" evidence="1">
    <location>
        <begin position="25"/>
        <end position="45"/>
    </location>
</feature>
<organism evidence="3 4">
    <name type="scientific">Aspergillus tanneri</name>
    <dbReference type="NCBI Taxonomy" id="1220188"/>
    <lineage>
        <taxon>Eukaryota</taxon>
        <taxon>Fungi</taxon>
        <taxon>Dikarya</taxon>
        <taxon>Ascomycota</taxon>
        <taxon>Pezizomycotina</taxon>
        <taxon>Eurotiomycetes</taxon>
        <taxon>Eurotiomycetidae</taxon>
        <taxon>Eurotiales</taxon>
        <taxon>Aspergillaceae</taxon>
        <taxon>Aspergillus</taxon>
        <taxon>Aspergillus subgen. Circumdati</taxon>
    </lineage>
</organism>
<feature type="region of interest" description="Disordered" evidence="1">
    <location>
        <begin position="1"/>
        <end position="105"/>
    </location>
</feature>
<proteinExistence type="predicted"/>
<dbReference type="InterPro" id="IPR043502">
    <property type="entry name" value="DNA/RNA_pol_sf"/>
</dbReference>
<keyword evidence="4" id="KW-1185">Reference proteome</keyword>
<evidence type="ECO:0000313" key="4">
    <source>
        <dbReference type="Proteomes" id="UP000308092"/>
    </source>
</evidence>
<reference evidence="3 4" key="1">
    <citation type="submission" date="2019-03" db="EMBL/GenBank/DDBJ databases">
        <title>The genome sequence of a newly discovered highly antifungal drug resistant Aspergillus species, Aspergillus tanneri NIH 1004.</title>
        <authorList>
            <person name="Mounaud S."/>
            <person name="Singh I."/>
            <person name="Joardar V."/>
            <person name="Pakala S."/>
            <person name="Pakala S."/>
            <person name="Venepally P."/>
            <person name="Hoover J."/>
            <person name="Nierman W."/>
            <person name="Chung J."/>
            <person name="Losada L."/>
        </authorList>
    </citation>
    <scope>NUCLEOTIDE SEQUENCE [LARGE SCALE GENOMIC DNA]</scope>
    <source>
        <strain evidence="3 4">NIH1004</strain>
    </source>
</reference>
<dbReference type="Gene3D" id="3.60.10.10">
    <property type="entry name" value="Endonuclease/exonuclease/phosphatase"/>
    <property type="match status" value="1"/>
</dbReference>
<dbReference type="STRING" id="1220188.A0A4S3IXY9"/>
<dbReference type="GO" id="GO:0003824">
    <property type="term" value="F:catalytic activity"/>
    <property type="evidence" value="ECO:0007669"/>
    <property type="project" value="InterPro"/>
</dbReference>
<dbReference type="InterPro" id="IPR000477">
    <property type="entry name" value="RT_dom"/>
</dbReference>
<evidence type="ECO:0000256" key="1">
    <source>
        <dbReference type="SAM" id="MobiDB-lite"/>
    </source>
</evidence>
<dbReference type="SUPFAM" id="SSF56219">
    <property type="entry name" value="DNase I-like"/>
    <property type="match status" value="1"/>
</dbReference>